<dbReference type="EMBL" id="CAJNJQ010000809">
    <property type="protein sequence ID" value="CAE7101351.1"/>
    <property type="molecule type" value="Genomic_DNA"/>
</dbReference>
<organism evidence="2 3">
    <name type="scientific">Rhizoctonia solani</name>
    <dbReference type="NCBI Taxonomy" id="456999"/>
    <lineage>
        <taxon>Eukaryota</taxon>
        <taxon>Fungi</taxon>
        <taxon>Dikarya</taxon>
        <taxon>Basidiomycota</taxon>
        <taxon>Agaricomycotina</taxon>
        <taxon>Agaricomycetes</taxon>
        <taxon>Cantharellales</taxon>
        <taxon>Ceratobasidiaceae</taxon>
        <taxon>Rhizoctonia</taxon>
    </lineage>
</organism>
<dbReference type="Proteomes" id="UP000663827">
    <property type="component" value="Unassembled WGS sequence"/>
</dbReference>
<comment type="caution">
    <text evidence="2">The sequence shown here is derived from an EMBL/GenBank/DDBJ whole genome shotgun (WGS) entry which is preliminary data.</text>
</comment>
<feature type="region of interest" description="Disordered" evidence="1">
    <location>
        <begin position="1"/>
        <end position="25"/>
    </location>
</feature>
<reference evidence="2" key="1">
    <citation type="submission" date="2021-01" db="EMBL/GenBank/DDBJ databases">
        <authorList>
            <person name="Kaushik A."/>
        </authorList>
    </citation>
    <scope>NUCLEOTIDE SEQUENCE</scope>
    <source>
        <strain evidence="2">AG5</strain>
    </source>
</reference>
<evidence type="ECO:0000313" key="3">
    <source>
        <dbReference type="Proteomes" id="UP000663827"/>
    </source>
</evidence>
<name>A0A8H3HMB4_9AGAM</name>
<evidence type="ECO:0000256" key="1">
    <source>
        <dbReference type="SAM" id="MobiDB-lite"/>
    </source>
</evidence>
<sequence length="159" mass="17898">MQHWRGNDPRNAAPENPPLPRDMQEWFNEMGPHTRFGDISQSSSWHAQATGIERGLHGRPERYVDVPTRNAALSLARLPLGLNLGLGADGYQVFKGKFAAGSYSANGLYIVVNNLPFYQRNLNENMIVTLVLPGPREPKRYAFDQMIEPLVDDLIRLAK</sequence>
<dbReference type="InterPro" id="IPR004242">
    <property type="entry name" value="Transposase_21"/>
</dbReference>
<accession>A0A8H3HMB4</accession>
<dbReference type="Pfam" id="PF02992">
    <property type="entry name" value="Transposase_21"/>
    <property type="match status" value="1"/>
</dbReference>
<dbReference type="AlphaFoldDB" id="A0A8H3HMB4"/>
<proteinExistence type="predicted"/>
<protein>
    <submittedName>
        <fullName evidence="2">Uncharacterized protein</fullName>
    </submittedName>
</protein>
<feature type="non-terminal residue" evidence="2">
    <location>
        <position position="1"/>
    </location>
</feature>
<gene>
    <name evidence="2" type="ORF">RDB_LOCUS40748</name>
</gene>
<evidence type="ECO:0000313" key="2">
    <source>
        <dbReference type="EMBL" id="CAE7101351.1"/>
    </source>
</evidence>